<dbReference type="STRING" id="1072685.IX83_07435"/>
<dbReference type="InterPro" id="IPR058582">
    <property type="entry name" value="KH_NusA_2nd"/>
</dbReference>
<dbReference type="InterPro" id="IPR010995">
    <property type="entry name" value="DNA_repair_Rad51/TF_NusA_a-hlx"/>
</dbReference>
<evidence type="ECO:0000256" key="1">
    <source>
        <dbReference type="ARBA" id="ARBA00022472"/>
    </source>
</evidence>
<organism evidence="9 10">
    <name type="scientific">Basilea psittacipulmonis DSM 24701</name>
    <dbReference type="NCBI Taxonomy" id="1072685"/>
    <lineage>
        <taxon>Bacteria</taxon>
        <taxon>Pseudomonadati</taxon>
        <taxon>Pseudomonadota</taxon>
        <taxon>Betaproteobacteria</taxon>
        <taxon>Burkholderiales</taxon>
        <taxon>Alcaligenaceae</taxon>
        <taxon>Basilea</taxon>
    </lineage>
</organism>
<dbReference type="SUPFAM" id="SSF54814">
    <property type="entry name" value="Prokaryotic type KH domain (KH-domain type II)"/>
    <property type="match status" value="2"/>
</dbReference>
<comment type="subcellular location">
    <subcellularLocation>
        <location evidence="7">Cytoplasm</location>
    </subcellularLocation>
</comment>
<dbReference type="GO" id="GO:0003700">
    <property type="term" value="F:DNA-binding transcription factor activity"/>
    <property type="evidence" value="ECO:0007669"/>
    <property type="project" value="InterPro"/>
</dbReference>
<dbReference type="Gene3D" id="3.30.300.20">
    <property type="match status" value="2"/>
</dbReference>
<keyword evidence="10" id="KW-1185">Reference proteome</keyword>
<dbReference type="PROSITE" id="PS50126">
    <property type="entry name" value="S1"/>
    <property type="match status" value="1"/>
</dbReference>
<evidence type="ECO:0000256" key="6">
    <source>
        <dbReference type="ARBA" id="ARBA00023163"/>
    </source>
</evidence>
<keyword evidence="3 7" id="KW-0889">Transcription antitermination</keyword>
<dbReference type="Pfam" id="PF14520">
    <property type="entry name" value="HHH_5"/>
    <property type="match status" value="1"/>
</dbReference>
<evidence type="ECO:0000256" key="5">
    <source>
        <dbReference type="ARBA" id="ARBA00023015"/>
    </source>
</evidence>
<evidence type="ECO:0000313" key="9">
    <source>
        <dbReference type="EMBL" id="AIL33149.1"/>
    </source>
</evidence>
<gene>
    <name evidence="7 9" type="primary">nusA</name>
    <name evidence="9" type="ORF">IX83_07435</name>
</gene>
<comment type="subunit">
    <text evidence="7">Monomer. Binds directly to the core enzyme of the DNA-dependent RNA polymerase and to nascent RNA.</text>
</comment>
<comment type="function">
    <text evidence="7">Participates in both transcription termination and antitermination.</text>
</comment>
<dbReference type="InterPro" id="IPR036555">
    <property type="entry name" value="NusA_N_sf"/>
</dbReference>
<keyword evidence="5 7" id="KW-0805">Transcription regulation</keyword>
<evidence type="ECO:0000313" key="10">
    <source>
        <dbReference type="Proteomes" id="UP000028945"/>
    </source>
</evidence>
<dbReference type="Gene3D" id="1.10.150.20">
    <property type="entry name" value="5' to 3' exonuclease, C-terminal subdomain"/>
    <property type="match status" value="2"/>
</dbReference>
<proteinExistence type="inferred from homology"/>
<dbReference type="SUPFAM" id="SSF50249">
    <property type="entry name" value="Nucleic acid-binding proteins"/>
    <property type="match status" value="1"/>
</dbReference>
<keyword evidence="2 7" id="KW-0963">Cytoplasm</keyword>
<dbReference type="CDD" id="cd04455">
    <property type="entry name" value="S1_NusA"/>
    <property type="match status" value="1"/>
</dbReference>
<dbReference type="Pfam" id="PF08529">
    <property type="entry name" value="NusA_N"/>
    <property type="match status" value="1"/>
</dbReference>
<dbReference type="AlphaFoldDB" id="A0A077DEI9"/>
<dbReference type="Gene3D" id="2.40.50.140">
    <property type="entry name" value="Nucleic acid-binding proteins"/>
    <property type="match status" value="1"/>
</dbReference>
<dbReference type="FunFam" id="3.30.300.20:FF:000002">
    <property type="entry name" value="Transcription termination/antitermination protein NusA"/>
    <property type="match status" value="1"/>
</dbReference>
<keyword evidence="9" id="KW-0251">Elongation factor</keyword>
<dbReference type="InterPro" id="IPR003029">
    <property type="entry name" value="S1_domain"/>
</dbReference>
<accession>A0A077DEI9</accession>
<keyword evidence="4 7" id="KW-0694">RNA-binding</keyword>
<dbReference type="SUPFAM" id="SSF47794">
    <property type="entry name" value="Rad51 N-terminal domain-like"/>
    <property type="match status" value="2"/>
</dbReference>
<dbReference type="NCBIfam" id="TIGR01953">
    <property type="entry name" value="NusA"/>
    <property type="match status" value="1"/>
</dbReference>
<dbReference type="InterPro" id="IPR004087">
    <property type="entry name" value="KH_dom"/>
</dbReference>
<dbReference type="Pfam" id="PF00575">
    <property type="entry name" value="S1"/>
    <property type="match status" value="1"/>
</dbReference>
<evidence type="ECO:0000259" key="8">
    <source>
        <dbReference type="PROSITE" id="PS50126"/>
    </source>
</evidence>
<dbReference type="NCBIfam" id="TIGR01954">
    <property type="entry name" value="nusA_Cterm_rpt"/>
    <property type="match status" value="1"/>
</dbReference>
<dbReference type="EMBL" id="CP009238">
    <property type="protein sequence ID" value="AIL33149.1"/>
    <property type="molecule type" value="Genomic_DNA"/>
</dbReference>
<dbReference type="SMART" id="SM00316">
    <property type="entry name" value="S1"/>
    <property type="match status" value="1"/>
</dbReference>
<dbReference type="InterPro" id="IPR010214">
    <property type="entry name" value="Tscrpt_termin_fac_NusA_C_rpt"/>
</dbReference>
<comment type="similarity">
    <text evidence="7">Belongs to the NusA family.</text>
</comment>
<keyword evidence="9" id="KW-0648">Protein biosynthesis</keyword>
<dbReference type="Pfam" id="PF26594">
    <property type="entry name" value="KH_NusA_2nd"/>
    <property type="match status" value="1"/>
</dbReference>
<dbReference type="OrthoDB" id="9807233at2"/>
<dbReference type="Gene3D" id="3.30.1480.10">
    <property type="entry name" value="NusA, N-terminal domain"/>
    <property type="match status" value="1"/>
</dbReference>
<dbReference type="GO" id="GO:0003746">
    <property type="term" value="F:translation elongation factor activity"/>
    <property type="evidence" value="ECO:0007669"/>
    <property type="project" value="UniProtKB-KW"/>
</dbReference>
<dbReference type="HAMAP" id="MF_00945_B">
    <property type="entry name" value="NusA_B"/>
    <property type="match status" value="1"/>
</dbReference>
<dbReference type="HOGENOM" id="CLU_029242_0_2_4"/>
<evidence type="ECO:0000256" key="4">
    <source>
        <dbReference type="ARBA" id="ARBA00022884"/>
    </source>
</evidence>
<dbReference type="GO" id="GO:0006353">
    <property type="term" value="P:DNA-templated transcription termination"/>
    <property type="evidence" value="ECO:0007669"/>
    <property type="project" value="UniProtKB-UniRule"/>
</dbReference>
<dbReference type="GO" id="GO:0005829">
    <property type="term" value="C:cytosol"/>
    <property type="evidence" value="ECO:0007669"/>
    <property type="project" value="TreeGrafter"/>
</dbReference>
<evidence type="ECO:0000256" key="3">
    <source>
        <dbReference type="ARBA" id="ARBA00022814"/>
    </source>
</evidence>
<dbReference type="InterPro" id="IPR030842">
    <property type="entry name" value="TF_NusA_bacterial"/>
</dbReference>
<dbReference type="InterPro" id="IPR013735">
    <property type="entry name" value="TF_NusA_N"/>
</dbReference>
<evidence type="ECO:0000256" key="7">
    <source>
        <dbReference type="HAMAP-Rule" id="MF_00945"/>
    </source>
</evidence>
<dbReference type="SMART" id="SM00322">
    <property type="entry name" value="KH"/>
    <property type="match status" value="2"/>
</dbReference>
<dbReference type="InterPro" id="IPR009019">
    <property type="entry name" value="KH_sf_prok-type"/>
</dbReference>
<dbReference type="PANTHER" id="PTHR22648">
    <property type="entry name" value="TRANSCRIPTION TERMINATION FACTOR NUSA"/>
    <property type="match status" value="1"/>
</dbReference>
<dbReference type="InterPro" id="IPR025249">
    <property type="entry name" value="TF_NusA_KH_1st"/>
</dbReference>
<dbReference type="eggNOG" id="COG0195">
    <property type="taxonomic scope" value="Bacteria"/>
</dbReference>
<dbReference type="KEGG" id="bpsi:IX83_07435"/>
<feature type="domain" description="S1 motif" evidence="8">
    <location>
        <begin position="139"/>
        <end position="203"/>
    </location>
</feature>
<reference evidence="9 10" key="1">
    <citation type="journal article" date="2014" name="BMC Genomics">
        <title>A genomic perspective on a new bacterial genus and species from the Alcaligenaceae family, Basilea psittacipulmonis.</title>
        <authorList>
            <person name="Whiteson K.L."/>
            <person name="Hernandez D."/>
            <person name="Lazarevic V."/>
            <person name="Gaia N."/>
            <person name="Farinelli L."/>
            <person name="Francois P."/>
            <person name="Pilo P."/>
            <person name="Frey J."/>
            <person name="Schrenzel J."/>
        </authorList>
    </citation>
    <scope>NUCLEOTIDE SEQUENCE [LARGE SCALE GENOMIC DNA]</scope>
    <source>
        <strain evidence="9 10">DSM 24701</strain>
    </source>
</reference>
<name>A0A077DEI9_9BURK</name>
<dbReference type="InterPro" id="IPR010213">
    <property type="entry name" value="TF_NusA"/>
</dbReference>
<dbReference type="CDD" id="cd02134">
    <property type="entry name" value="KH-II_NusA_rpt1"/>
    <property type="match status" value="1"/>
</dbReference>
<dbReference type="GO" id="GO:0031564">
    <property type="term" value="P:transcription antitermination"/>
    <property type="evidence" value="ECO:0007669"/>
    <property type="project" value="UniProtKB-UniRule"/>
</dbReference>
<dbReference type="GO" id="GO:0000166">
    <property type="term" value="F:nucleotide binding"/>
    <property type="evidence" value="ECO:0007669"/>
    <property type="project" value="InterPro"/>
</dbReference>
<sequence>MNKDILLFVDALAREKNVEKEIVFSALEAALALATKKRFKDEDADIVVQIDRQTGEYRCKRRWVVVPNEAGLQNPDREELLMDAQEVNPAIQVGEYVEEELEGDDLGRIGAQVAKQTLMQKIRDAERQQMIDELLDRGEKIVSGIVKRLDKGDAIVEIGKVEARLPRNEMIPRENMRTGDRVRAYIARVDRNSRSQSIILTRTSPEFLRELFVNEVPEIEQGLLEIKAASRDPGVRAKIAVVAYDKRIDPIGTCVGMRGSRVSAVRNELGGEQIDIVIWSDDPAEFAINALSPATVQSIELDEDERVMNVIVDEENLPKAIGSRGQNVRLASELIGWQINILTSEESQNRQEKETIILRNMFVNQLDVDVAIADILIESGFTSLEEVAYVPEEELLEIDDFDEELVGELRQRARSALQDSDDASIAVDQAFLDLKGMTPEVVEKLAEARITTLDDLADLSTDELVQIAKISEEDAADLILKARAHWFEEENK</sequence>
<dbReference type="PANTHER" id="PTHR22648:SF0">
    <property type="entry name" value="TRANSCRIPTION TERMINATION_ANTITERMINATION PROTEIN NUSA"/>
    <property type="match status" value="1"/>
</dbReference>
<dbReference type="InterPro" id="IPR012340">
    <property type="entry name" value="NA-bd_OB-fold"/>
</dbReference>
<dbReference type="CDD" id="cd22529">
    <property type="entry name" value="KH-II_NusA_rpt2"/>
    <property type="match status" value="1"/>
</dbReference>
<dbReference type="PROSITE" id="PS50084">
    <property type="entry name" value="KH_TYPE_1"/>
    <property type="match status" value="1"/>
</dbReference>
<dbReference type="GO" id="GO:0003723">
    <property type="term" value="F:RNA binding"/>
    <property type="evidence" value="ECO:0007669"/>
    <property type="project" value="UniProtKB-UniRule"/>
</dbReference>
<protein>
    <recommendedName>
        <fullName evidence="7">Transcription termination/antitermination protein NusA</fullName>
    </recommendedName>
</protein>
<keyword evidence="6 7" id="KW-0804">Transcription</keyword>
<dbReference type="InterPro" id="IPR015946">
    <property type="entry name" value="KH_dom-like_a/b"/>
</dbReference>
<keyword evidence="1 7" id="KW-0806">Transcription termination</keyword>
<dbReference type="SUPFAM" id="SSF69705">
    <property type="entry name" value="Transcription factor NusA, N-terminal domain"/>
    <property type="match status" value="1"/>
</dbReference>
<dbReference type="Pfam" id="PF13184">
    <property type="entry name" value="KH_NusA_1st"/>
    <property type="match status" value="1"/>
</dbReference>
<dbReference type="RefSeq" id="WP_038500795.1">
    <property type="nucleotide sequence ID" value="NZ_AFWK01000012.1"/>
</dbReference>
<dbReference type="Proteomes" id="UP000028945">
    <property type="component" value="Chromosome"/>
</dbReference>
<dbReference type="FunFam" id="3.30.300.20:FF:000005">
    <property type="entry name" value="Transcription termination/antitermination protein NusA"/>
    <property type="match status" value="1"/>
</dbReference>
<evidence type="ECO:0000256" key="2">
    <source>
        <dbReference type="ARBA" id="ARBA00022490"/>
    </source>
</evidence>